<dbReference type="STRING" id="630515.SAMN04489812_2113"/>
<gene>
    <name evidence="1" type="ORF">SAMN04489812_2113</name>
</gene>
<dbReference type="Proteomes" id="UP000199103">
    <property type="component" value="Chromosome I"/>
</dbReference>
<evidence type="ECO:0000313" key="1">
    <source>
        <dbReference type="EMBL" id="SDS50619.1"/>
    </source>
</evidence>
<dbReference type="SUPFAM" id="SSF52540">
    <property type="entry name" value="P-loop containing nucleoside triphosphate hydrolases"/>
    <property type="match status" value="1"/>
</dbReference>
<accession>A0A1H1ST92</accession>
<dbReference type="EMBL" id="LT629772">
    <property type="protein sequence ID" value="SDS50619.1"/>
    <property type="molecule type" value="Genomic_DNA"/>
</dbReference>
<reference evidence="1 2" key="1">
    <citation type="submission" date="2016-10" db="EMBL/GenBank/DDBJ databases">
        <authorList>
            <person name="de Groot N.N."/>
        </authorList>
    </citation>
    <scope>NUCLEOTIDE SEQUENCE [LARGE SCALE GENOMIC DNA]</scope>
    <source>
        <strain evidence="1 2">DSM 21800</strain>
    </source>
</reference>
<name>A0A1H1ST92_9ACTN</name>
<dbReference type="Gene3D" id="3.40.50.300">
    <property type="entry name" value="P-loop containing nucleotide triphosphate hydrolases"/>
    <property type="match status" value="2"/>
</dbReference>
<dbReference type="PANTHER" id="PTHR10285">
    <property type="entry name" value="URIDINE KINASE"/>
    <property type="match status" value="1"/>
</dbReference>
<dbReference type="NCBIfam" id="NF006743">
    <property type="entry name" value="PRK09270.1-2"/>
    <property type="match status" value="1"/>
</dbReference>
<protein>
    <recommendedName>
        <fullName evidence="3">Panthothenate kinase</fullName>
    </recommendedName>
</protein>
<proteinExistence type="predicted"/>
<sequence>MKGDPADTVIRVQRISWPGPGADELYARAVQLVRAAGGRRRILGIAGAPASGKSTLAVELAERLGHEMPGAVAAVGMDAFHLSQAVLQRHGLVEVKGAPQTFDAIGYLRLLERIRHTDEIVYAPEFDRSIEDSIAHRIEIGPEVRLVVTEGNYLCLDADPWRAVHAALDQTWFVELDEPVRRQRLIERHLRYGRSQVEAEQRADGSDQRNAELIARSMLKPDVWIDQQP</sequence>
<organism evidence="1 2">
    <name type="scientific">Microlunatus soli</name>
    <dbReference type="NCBI Taxonomy" id="630515"/>
    <lineage>
        <taxon>Bacteria</taxon>
        <taxon>Bacillati</taxon>
        <taxon>Actinomycetota</taxon>
        <taxon>Actinomycetes</taxon>
        <taxon>Propionibacteriales</taxon>
        <taxon>Propionibacteriaceae</taxon>
        <taxon>Microlunatus</taxon>
    </lineage>
</organism>
<keyword evidence="2" id="KW-1185">Reference proteome</keyword>
<dbReference type="InterPro" id="IPR027417">
    <property type="entry name" value="P-loop_NTPase"/>
</dbReference>
<evidence type="ECO:0000313" key="2">
    <source>
        <dbReference type="Proteomes" id="UP000199103"/>
    </source>
</evidence>
<evidence type="ECO:0008006" key="3">
    <source>
        <dbReference type="Google" id="ProtNLM"/>
    </source>
</evidence>
<dbReference type="AlphaFoldDB" id="A0A1H1ST92"/>